<keyword evidence="1" id="KW-1133">Transmembrane helix</keyword>
<reference evidence="3" key="2">
    <citation type="submission" date="2021-04" db="EMBL/GenBank/DDBJ databases">
        <authorList>
            <person name="Gilroy R."/>
        </authorList>
    </citation>
    <scope>NUCLEOTIDE SEQUENCE</scope>
    <source>
        <strain evidence="3">ChiHjej10B9-743</strain>
    </source>
</reference>
<reference evidence="3" key="1">
    <citation type="journal article" date="2021" name="PeerJ">
        <title>Extensive microbial diversity within the chicken gut microbiome revealed by metagenomics and culture.</title>
        <authorList>
            <person name="Gilroy R."/>
            <person name="Ravi A."/>
            <person name="Getino M."/>
            <person name="Pursley I."/>
            <person name="Horton D.L."/>
            <person name="Alikhan N.F."/>
            <person name="Baker D."/>
            <person name="Gharbi K."/>
            <person name="Hall N."/>
            <person name="Watson M."/>
            <person name="Adriaenssens E.M."/>
            <person name="Foster-Nyarko E."/>
            <person name="Jarju S."/>
            <person name="Secka A."/>
            <person name="Antonio M."/>
            <person name="Oren A."/>
            <person name="Chaudhuri R.R."/>
            <person name="La Ragione R."/>
            <person name="Hildebrand F."/>
            <person name="Pallen M.J."/>
        </authorList>
    </citation>
    <scope>NUCLEOTIDE SEQUENCE</scope>
    <source>
        <strain evidence="3">ChiHjej10B9-743</strain>
    </source>
</reference>
<feature type="transmembrane region" description="Helical" evidence="1">
    <location>
        <begin position="96"/>
        <end position="121"/>
    </location>
</feature>
<accession>A0A9D1ZBB4</accession>
<keyword evidence="1" id="KW-0812">Transmembrane</keyword>
<keyword evidence="1" id="KW-0472">Membrane</keyword>
<dbReference type="Proteomes" id="UP000824133">
    <property type="component" value="Unassembled WGS sequence"/>
</dbReference>
<name>A0A9D1ZBB4_9ACTN</name>
<evidence type="ECO:0000313" key="3">
    <source>
        <dbReference type="EMBL" id="HIY79653.1"/>
    </source>
</evidence>
<dbReference type="AlphaFoldDB" id="A0A9D1ZBB4"/>
<dbReference type="Pfam" id="PF13240">
    <property type="entry name" value="Zn_Ribbon_1"/>
    <property type="match status" value="1"/>
</dbReference>
<protein>
    <submittedName>
        <fullName evidence="3">Zinc ribbon domain-containing protein</fullName>
    </submittedName>
</protein>
<sequence length="211" mass="22480">MFCPRCGSNQLDHATYCSKCGARLSGGSDSHVTSSPLPKNAPPSSSSPFEKVLLGISTLVCGYLAINLLGVILGRMERVIEGMALYGISAVVMGSIILYVLALGTLLLLIIIAGCSLALLISDQQQLRWWESLRRSVSAATVIFVSVLVLSRFFFDSPSLSNDFHGTMYLVFGLLGGWTEEQLLFLLAAGFSAVGTIVSHAGNDSRSVTLS</sequence>
<evidence type="ECO:0000313" key="4">
    <source>
        <dbReference type="Proteomes" id="UP000824133"/>
    </source>
</evidence>
<dbReference type="EMBL" id="DXCP01000033">
    <property type="protein sequence ID" value="HIY79653.1"/>
    <property type="molecule type" value="Genomic_DNA"/>
</dbReference>
<feature type="transmembrane region" description="Helical" evidence="1">
    <location>
        <begin position="52"/>
        <end position="76"/>
    </location>
</feature>
<gene>
    <name evidence="3" type="ORF">IAA42_04360</name>
</gene>
<organism evidence="3 4">
    <name type="scientific">Candidatus Olsenella excrementavium</name>
    <dbReference type="NCBI Taxonomy" id="2838709"/>
    <lineage>
        <taxon>Bacteria</taxon>
        <taxon>Bacillati</taxon>
        <taxon>Actinomycetota</taxon>
        <taxon>Coriobacteriia</taxon>
        <taxon>Coriobacteriales</taxon>
        <taxon>Atopobiaceae</taxon>
        <taxon>Olsenella</taxon>
    </lineage>
</organism>
<evidence type="ECO:0000259" key="2">
    <source>
        <dbReference type="Pfam" id="PF13240"/>
    </source>
</evidence>
<comment type="caution">
    <text evidence="3">The sequence shown here is derived from an EMBL/GenBank/DDBJ whole genome shotgun (WGS) entry which is preliminary data.</text>
</comment>
<feature type="transmembrane region" description="Helical" evidence="1">
    <location>
        <begin position="133"/>
        <end position="155"/>
    </location>
</feature>
<proteinExistence type="predicted"/>
<feature type="domain" description="Zinc-ribbon" evidence="2">
    <location>
        <begin position="2"/>
        <end position="24"/>
    </location>
</feature>
<dbReference type="InterPro" id="IPR026870">
    <property type="entry name" value="Zinc_ribbon_dom"/>
</dbReference>
<evidence type="ECO:0000256" key="1">
    <source>
        <dbReference type="SAM" id="Phobius"/>
    </source>
</evidence>